<name>A0A6C0UCC5_9EURY</name>
<organism evidence="4 5">
    <name type="scientific">Halogeometricum borinquense</name>
    <dbReference type="NCBI Taxonomy" id="60847"/>
    <lineage>
        <taxon>Archaea</taxon>
        <taxon>Methanobacteriati</taxon>
        <taxon>Methanobacteriota</taxon>
        <taxon>Stenosarchaea group</taxon>
        <taxon>Halobacteria</taxon>
        <taxon>Halobacteriales</taxon>
        <taxon>Haloferacaceae</taxon>
        <taxon>Halogeometricum</taxon>
    </lineage>
</organism>
<dbReference type="RefSeq" id="WP_163485084.1">
    <property type="nucleotide sequence ID" value="NZ_CP048739.1"/>
</dbReference>
<dbReference type="AlphaFoldDB" id="A0A6C0UCC5"/>
<keyword evidence="1" id="KW-0547">Nucleotide-binding</keyword>
<dbReference type="GeneID" id="44077845"/>
<evidence type="ECO:0000313" key="5">
    <source>
        <dbReference type="Proteomes" id="UP000465846"/>
    </source>
</evidence>
<keyword evidence="4" id="KW-0808">Transferase</keyword>
<dbReference type="EMBL" id="CP048739">
    <property type="protein sequence ID" value="QIB72905.1"/>
    <property type="molecule type" value="Genomic_DNA"/>
</dbReference>
<keyword evidence="4" id="KW-0418">Kinase</keyword>
<feature type="domain" description="AAA" evidence="3">
    <location>
        <begin position="19"/>
        <end position="184"/>
    </location>
</feature>
<reference evidence="4 5" key="1">
    <citation type="submission" date="2020-02" db="EMBL/GenBank/DDBJ databases">
        <title>Whole genome sequence of Halogeometricum borinquense strain wsp4.</title>
        <authorList>
            <person name="Verma D.K."/>
            <person name="Gopal K."/>
            <person name="Prasad E.S."/>
        </authorList>
    </citation>
    <scope>NUCLEOTIDE SEQUENCE [LARGE SCALE GENOMIC DNA]</scope>
    <source>
        <strain evidence="5">wsp4</strain>
    </source>
</reference>
<dbReference type="Pfam" id="PF13614">
    <property type="entry name" value="AAA_31"/>
    <property type="match status" value="1"/>
</dbReference>
<evidence type="ECO:0000313" key="4">
    <source>
        <dbReference type="EMBL" id="QIB72905.1"/>
    </source>
</evidence>
<evidence type="ECO:0000256" key="1">
    <source>
        <dbReference type="ARBA" id="ARBA00022741"/>
    </source>
</evidence>
<evidence type="ECO:0000259" key="3">
    <source>
        <dbReference type="Pfam" id="PF13614"/>
    </source>
</evidence>
<dbReference type="PANTHER" id="PTHR43384:SF6">
    <property type="entry name" value="SEPTUM SITE-DETERMINING PROTEIN MIND HOMOLOG, CHLOROPLASTIC"/>
    <property type="match status" value="1"/>
</dbReference>
<keyword evidence="2" id="KW-0067">ATP-binding</keyword>
<dbReference type="InterPro" id="IPR050625">
    <property type="entry name" value="ParA/MinD_ATPase"/>
</dbReference>
<dbReference type="InterPro" id="IPR025669">
    <property type="entry name" value="AAA_dom"/>
</dbReference>
<dbReference type="GO" id="GO:0016301">
    <property type="term" value="F:kinase activity"/>
    <property type="evidence" value="ECO:0007669"/>
    <property type="project" value="UniProtKB-KW"/>
</dbReference>
<dbReference type="GO" id="GO:0016887">
    <property type="term" value="F:ATP hydrolysis activity"/>
    <property type="evidence" value="ECO:0007669"/>
    <property type="project" value="TreeGrafter"/>
</dbReference>
<dbReference type="InterPro" id="IPR027417">
    <property type="entry name" value="P-loop_NTPase"/>
</dbReference>
<dbReference type="GO" id="GO:0009898">
    <property type="term" value="C:cytoplasmic side of plasma membrane"/>
    <property type="evidence" value="ECO:0007669"/>
    <property type="project" value="TreeGrafter"/>
</dbReference>
<dbReference type="Gene3D" id="3.40.50.300">
    <property type="entry name" value="P-loop containing nucleotide triphosphate hydrolases"/>
    <property type="match status" value="1"/>
</dbReference>
<dbReference type="Proteomes" id="UP000465846">
    <property type="component" value="Chromosome"/>
</dbReference>
<evidence type="ECO:0000256" key="2">
    <source>
        <dbReference type="ARBA" id="ARBA00022840"/>
    </source>
</evidence>
<dbReference type="SUPFAM" id="SSF52540">
    <property type="entry name" value="P-loop containing nucleoside triphosphate hydrolases"/>
    <property type="match status" value="1"/>
</dbReference>
<dbReference type="PANTHER" id="PTHR43384">
    <property type="entry name" value="SEPTUM SITE-DETERMINING PROTEIN MIND HOMOLOG, CHLOROPLASTIC-RELATED"/>
    <property type="match status" value="1"/>
</dbReference>
<sequence length="260" mass="26736">MDDEAVTDERETRPTETTIAAFVGATGGAGTTRCTLEVATALAADGADVGVFDAAFATQGLAAHIPGQVEPDLTALLTEEADAPLSEGLTTLDVETAGRVAVCPAFAPFERFARAKTPDAAQRFETRLSAAADRFDYVLVDVPPVASNQAIAAVNVADQSIVVAPGTTRGADAVQQMRTRLTHVGSEATLVVSTRGTFEGADCDVPETDATEPESVPSCLGDDAAFTTAIVELTAAAVGRDVSEAFEGGGLLSGVERYVK</sequence>
<dbReference type="GO" id="GO:0005829">
    <property type="term" value="C:cytosol"/>
    <property type="evidence" value="ECO:0007669"/>
    <property type="project" value="TreeGrafter"/>
</dbReference>
<dbReference type="GO" id="GO:0005524">
    <property type="term" value="F:ATP binding"/>
    <property type="evidence" value="ECO:0007669"/>
    <property type="project" value="UniProtKB-KW"/>
</dbReference>
<accession>A0A6C0UCC5</accession>
<protein>
    <submittedName>
        <fullName evidence="4">CpsD/CapB family tyrosine-protein kinase</fullName>
    </submittedName>
</protein>
<proteinExistence type="predicted"/>
<dbReference type="GO" id="GO:0051782">
    <property type="term" value="P:negative regulation of cell division"/>
    <property type="evidence" value="ECO:0007669"/>
    <property type="project" value="TreeGrafter"/>
</dbReference>
<gene>
    <name evidence="4" type="ORF">G3I44_00550</name>
</gene>